<proteinExistence type="predicted"/>
<protein>
    <submittedName>
        <fullName evidence="1">Uncharacterized protein</fullName>
    </submittedName>
</protein>
<reference evidence="1 2" key="1">
    <citation type="submission" date="2012-09" db="EMBL/GenBank/DDBJ databases">
        <authorList>
            <person name="Harkins D.M."/>
            <person name="Durkin A.S."/>
            <person name="Brinkac L.M."/>
            <person name="Selengut J.D."/>
            <person name="Sanka R."/>
            <person name="DePew J."/>
            <person name="Purushe J."/>
            <person name="Chanthongthip A."/>
            <person name="Lattana O."/>
            <person name="Phetsouvanh R."/>
            <person name="Newton P.N."/>
            <person name="Vinetz J.M."/>
            <person name="Sutton G.G."/>
            <person name="Nelson W.C."/>
            <person name="Fouts D.E."/>
        </authorList>
    </citation>
    <scope>NUCLEOTIDE SEQUENCE [LARGE SCALE GENOMIC DNA]</scope>
    <source>
        <strain evidence="1 2">UI 12621</strain>
    </source>
</reference>
<dbReference type="EMBL" id="AHNQ02000022">
    <property type="protein sequence ID" value="EKO25540.1"/>
    <property type="molecule type" value="Genomic_DNA"/>
</dbReference>
<comment type="caution">
    <text evidence="1">The sequence shown here is derived from an EMBL/GenBank/DDBJ whole genome shotgun (WGS) entry which is preliminary data.</text>
</comment>
<dbReference type="Proteomes" id="UP000006324">
    <property type="component" value="Unassembled WGS sequence"/>
</dbReference>
<sequence length="45" mass="5213">MDKVVNTNVIANARRFLSTLEIRFFPVMVSNEILSELSHFKDSWG</sequence>
<gene>
    <name evidence="1" type="ORF">LEP1GSC104_4811</name>
</gene>
<name>A0A0F6HB78_LEPIR</name>
<accession>A0A0F6HB78</accession>
<dbReference type="AlphaFoldDB" id="A0A0F6HB78"/>
<evidence type="ECO:0000313" key="1">
    <source>
        <dbReference type="EMBL" id="EKO25540.1"/>
    </source>
</evidence>
<evidence type="ECO:0000313" key="2">
    <source>
        <dbReference type="Proteomes" id="UP000006324"/>
    </source>
</evidence>
<organism evidence="1 2">
    <name type="scientific">Leptospira interrogans str. UI 12621</name>
    <dbReference type="NCBI Taxonomy" id="1049937"/>
    <lineage>
        <taxon>Bacteria</taxon>
        <taxon>Pseudomonadati</taxon>
        <taxon>Spirochaetota</taxon>
        <taxon>Spirochaetia</taxon>
        <taxon>Leptospirales</taxon>
        <taxon>Leptospiraceae</taxon>
        <taxon>Leptospira</taxon>
    </lineage>
</organism>